<keyword evidence="3" id="KW-1185">Reference proteome</keyword>
<reference evidence="2 3" key="1">
    <citation type="submission" date="2014-06" db="EMBL/GenBank/DDBJ databases">
        <title>Draft genome sequence of Idiomarina sp. MCCC 1A10513.</title>
        <authorList>
            <person name="Du J."/>
            <person name="Lai Q."/>
            <person name="Shao Z."/>
        </authorList>
    </citation>
    <scope>NUCLEOTIDE SEQUENCE [LARGE SCALE GENOMIC DNA]</scope>
    <source>
        <strain evidence="2 3">MCCC 1A10513</strain>
    </source>
</reference>
<dbReference type="eggNOG" id="ENOG502Z8FS">
    <property type="taxonomic scope" value="Bacteria"/>
</dbReference>
<protein>
    <recommendedName>
        <fullName evidence="1">DUF4434 domain-containing protein</fullName>
    </recommendedName>
</protein>
<accession>A0A094L0E3</accession>
<dbReference type="InterPro" id="IPR027849">
    <property type="entry name" value="DUF4434"/>
</dbReference>
<gene>
    <name evidence="2" type="ORF">IDAT_10720</name>
</gene>
<evidence type="ECO:0000313" key="3">
    <source>
        <dbReference type="Proteomes" id="UP000053718"/>
    </source>
</evidence>
<name>A0A094L0E3_9GAMM</name>
<proteinExistence type="predicted"/>
<dbReference type="Pfam" id="PF14488">
    <property type="entry name" value="DUF4434"/>
    <property type="match status" value="1"/>
</dbReference>
<dbReference type="EMBL" id="JPIN01000012">
    <property type="protein sequence ID" value="KFZ28058.1"/>
    <property type="molecule type" value="Genomic_DNA"/>
</dbReference>
<dbReference type="Proteomes" id="UP000053718">
    <property type="component" value="Unassembled WGS sequence"/>
</dbReference>
<feature type="domain" description="DUF4434" evidence="1">
    <location>
        <begin position="3"/>
        <end position="249"/>
    </location>
</feature>
<sequence>MYQPLNRDAELGSYGWQYLFQQVADTDIEFGVVQWVQYGESDFSTPAPWLLDAVTAWQRHMPLWLGMHSEPDYFTEMAKGTAAQAQFFARYLRRMNGPVARWQGWIAQHRAQFLGWYLPLELSDAYFSEPEQRKQLHEFLRKVRRSMGDAPLAISLFMSAQMSPRSFADWVEQLQALDYQVWLQDGAGTQALSASERRAYFDRINCKISFINEAFVQTSTEPFKARAATPEELAATMAQQQPCHQRILFSLRYLPQTAGLLYLTDVTQPAAP</sequence>
<evidence type="ECO:0000313" key="2">
    <source>
        <dbReference type="EMBL" id="KFZ28058.1"/>
    </source>
</evidence>
<dbReference type="AlphaFoldDB" id="A0A094L0E3"/>
<dbReference type="Gene3D" id="3.20.20.80">
    <property type="entry name" value="Glycosidases"/>
    <property type="match status" value="1"/>
</dbReference>
<organism evidence="2 3">
    <name type="scientific">Pseudidiomarina atlantica</name>
    <dbReference type="NCBI Taxonomy" id="1517416"/>
    <lineage>
        <taxon>Bacteria</taxon>
        <taxon>Pseudomonadati</taxon>
        <taxon>Pseudomonadota</taxon>
        <taxon>Gammaproteobacteria</taxon>
        <taxon>Alteromonadales</taxon>
        <taxon>Idiomarinaceae</taxon>
        <taxon>Pseudidiomarina</taxon>
    </lineage>
</organism>
<dbReference type="STRING" id="1517416.IDAT_10720"/>
<evidence type="ECO:0000259" key="1">
    <source>
        <dbReference type="Pfam" id="PF14488"/>
    </source>
</evidence>
<comment type="caution">
    <text evidence="2">The sequence shown here is derived from an EMBL/GenBank/DDBJ whole genome shotgun (WGS) entry which is preliminary data.</text>
</comment>